<dbReference type="PANTHER" id="PTHR43047:SF72">
    <property type="entry name" value="OSMOSENSING HISTIDINE PROTEIN KINASE SLN1"/>
    <property type="match status" value="1"/>
</dbReference>
<dbReference type="InterPro" id="IPR036890">
    <property type="entry name" value="HATPase_C_sf"/>
</dbReference>
<evidence type="ECO:0000256" key="5">
    <source>
        <dbReference type="ARBA" id="ARBA00022777"/>
    </source>
</evidence>
<gene>
    <name evidence="8" type="ORF">LG368_10185</name>
</gene>
<evidence type="ECO:0000313" key="9">
    <source>
        <dbReference type="Proteomes" id="UP001139095"/>
    </source>
</evidence>
<dbReference type="PANTHER" id="PTHR43047">
    <property type="entry name" value="TWO-COMPONENT HISTIDINE PROTEIN KINASE"/>
    <property type="match status" value="1"/>
</dbReference>
<keyword evidence="6" id="KW-1133">Transmembrane helix</keyword>
<dbReference type="SUPFAM" id="SSF55874">
    <property type="entry name" value="ATPase domain of HSP90 chaperone/DNA topoisomerase II/histidine kinase"/>
    <property type="match status" value="1"/>
</dbReference>
<dbReference type="Pfam" id="PF02518">
    <property type="entry name" value="HATPase_c"/>
    <property type="match status" value="1"/>
</dbReference>
<dbReference type="PROSITE" id="PS50109">
    <property type="entry name" value="HIS_KIN"/>
    <property type="match status" value="1"/>
</dbReference>
<dbReference type="GO" id="GO:0005886">
    <property type="term" value="C:plasma membrane"/>
    <property type="evidence" value="ECO:0007669"/>
    <property type="project" value="TreeGrafter"/>
</dbReference>
<keyword evidence="5 8" id="KW-0418">Kinase</keyword>
<dbReference type="EMBL" id="JAJATW010000014">
    <property type="protein sequence ID" value="MCB5162262.1"/>
    <property type="molecule type" value="Genomic_DNA"/>
</dbReference>
<evidence type="ECO:0000313" key="8">
    <source>
        <dbReference type="EMBL" id="MCB5162262.1"/>
    </source>
</evidence>
<comment type="caution">
    <text evidence="8">The sequence shown here is derived from an EMBL/GenBank/DDBJ whole genome shotgun (WGS) entry which is preliminary data.</text>
</comment>
<dbReference type="GO" id="GO:0009927">
    <property type="term" value="F:histidine phosphotransfer kinase activity"/>
    <property type="evidence" value="ECO:0007669"/>
    <property type="project" value="TreeGrafter"/>
</dbReference>
<dbReference type="SUPFAM" id="SSF47384">
    <property type="entry name" value="Homodimeric domain of signal transducing histidine kinase"/>
    <property type="match status" value="1"/>
</dbReference>
<feature type="transmembrane region" description="Helical" evidence="6">
    <location>
        <begin position="54"/>
        <end position="73"/>
    </location>
</feature>
<feature type="transmembrane region" description="Helical" evidence="6">
    <location>
        <begin position="29"/>
        <end position="47"/>
    </location>
</feature>
<dbReference type="GO" id="GO:0000155">
    <property type="term" value="F:phosphorelay sensor kinase activity"/>
    <property type="evidence" value="ECO:0007669"/>
    <property type="project" value="InterPro"/>
</dbReference>
<dbReference type="PRINTS" id="PR00344">
    <property type="entry name" value="BCTRLSENSOR"/>
</dbReference>
<evidence type="ECO:0000256" key="3">
    <source>
        <dbReference type="ARBA" id="ARBA00022553"/>
    </source>
</evidence>
<proteinExistence type="predicted"/>
<keyword evidence="9" id="KW-1185">Reference proteome</keyword>
<organism evidence="8 9">
    <name type="scientific">Marinomonas algarum</name>
    <dbReference type="NCBI Taxonomy" id="2883105"/>
    <lineage>
        <taxon>Bacteria</taxon>
        <taxon>Pseudomonadati</taxon>
        <taxon>Pseudomonadota</taxon>
        <taxon>Gammaproteobacteria</taxon>
        <taxon>Oceanospirillales</taxon>
        <taxon>Oceanospirillaceae</taxon>
        <taxon>Marinomonas</taxon>
    </lineage>
</organism>
<evidence type="ECO:0000256" key="1">
    <source>
        <dbReference type="ARBA" id="ARBA00000085"/>
    </source>
</evidence>
<dbReference type="EC" id="2.7.13.3" evidence="2"/>
<keyword evidence="4" id="KW-0808">Transferase</keyword>
<keyword evidence="6" id="KW-0472">Membrane</keyword>
<dbReference type="Proteomes" id="UP001139095">
    <property type="component" value="Unassembled WGS sequence"/>
</dbReference>
<dbReference type="SMART" id="SM00387">
    <property type="entry name" value="HATPase_c"/>
    <property type="match status" value="1"/>
</dbReference>
<accession>A0A9X1IMY5</accession>
<dbReference type="InterPro" id="IPR003661">
    <property type="entry name" value="HisK_dim/P_dom"/>
</dbReference>
<dbReference type="InterPro" id="IPR036097">
    <property type="entry name" value="HisK_dim/P_sf"/>
</dbReference>
<dbReference type="AlphaFoldDB" id="A0A9X1IMY5"/>
<sequence>MLSGLLYCFALGGLYSSVALVFFPNANEIEIITVVIVLILNASIPSLTKGNDPWIYILFVAPVFACFTWQIDYLEIEQYWLLTIMLPVACVCLIVFSVMTHKEQMEHTVLRILYKEAELKAVEATLDKTRFLAAASHDLRQPLQATQMYLQGVLTLPLSAQAEALIKKAKLASVDTNHLLDKLLNLSALDGKGMTASMSLSPLRPVIEKVVDQCLPFAQQKGLLLNVENMEVSAYFDELFLQQILQNLVSNAIKYTEQGGISIYAEQIEQHLIVSIKDTGIGISNTDQKRIFDEFFQVQTEGEGQGLGLSIVKRLCALQGIALSVSSCCEKNGGNEADDSWGTVFTLSLPLHESN</sequence>
<keyword evidence="6" id="KW-0812">Transmembrane</keyword>
<reference evidence="8" key="1">
    <citation type="submission" date="2021-10" db="EMBL/GenBank/DDBJ databases">
        <title>Marinomonas pontica sp. nov., isolated from the Black Sea.</title>
        <authorList>
            <person name="Zhao L.-H."/>
            <person name="Xue J.-H."/>
        </authorList>
    </citation>
    <scope>NUCLEOTIDE SEQUENCE</scope>
    <source>
        <strain evidence="8">E8</strain>
    </source>
</reference>
<evidence type="ECO:0000256" key="6">
    <source>
        <dbReference type="SAM" id="Phobius"/>
    </source>
</evidence>
<feature type="domain" description="Histidine kinase" evidence="7">
    <location>
        <begin position="134"/>
        <end position="353"/>
    </location>
</feature>
<dbReference type="Pfam" id="PF00512">
    <property type="entry name" value="HisKA"/>
    <property type="match status" value="1"/>
</dbReference>
<dbReference type="Gene3D" id="3.30.565.10">
    <property type="entry name" value="Histidine kinase-like ATPase, C-terminal domain"/>
    <property type="match status" value="1"/>
</dbReference>
<dbReference type="InterPro" id="IPR003594">
    <property type="entry name" value="HATPase_dom"/>
</dbReference>
<dbReference type="InterPro" id="IPR005467">
    <property type="entry name" value="His_kinase_dom"/>
</dbReference>
<dbReference type="CDD" id="cd00082">
    <property type="entry name" value="HisKA"/>
    <property type="match status" value="1"/>
</dbReference>
<dbReference type="InterPro" id="IPR004358">
    <property type="entry name" value="Sig_transdc_His_kin-like_C"/>
</dbReference>
<dbReference type="RefSeq" id="WP_226754615.1">
    <property type="nucleotide sequence ID" value="NZ_JAJATW010000014.1"/>
</dbReference>
<feature type="transmembrane region" description="Helical" evidence="6">
    <location>
        <begin position="79"/>
        <end position="99"/>
    </location>
</feature>
<comment type="catalytic activity">
    <reaction evidence="1">
        <text>ATP + protein L-histidine = ADP + protein N-phospho-L-histidine.</text>
        <dbReference type="EC" id="2.7.13.3"/>
    </reaction>
</comment>
<evidence type="ECO:0000256" key="4">
    <source>
        <dbReference type="ARBA" id="ARBA00022679"/>
    </source>
</evidence>
<dbReference type="Gene3D" id="1.10.287.130">
    <property type="match status" value="1"/>
</dbReference>
<keyword evidence="3" id="KW-0597">Phosphoprotein</keyword>
<dbReference type="SMART" id="SM00388">
    <property type="entry name" value="HisKA"/>
    <property type="match status" value="1"/>
</dbReference>
<protein>
    <recommendedName>
        <fullName evidence="2">histidine kinase</fullName>
        <ecNumber evidence="2">2.7.13.3</ecNumber>
    </recommendedName>
</protein>
<evidence type="ECO:0000259" key="7">
    <source>
        <dbReference type="PROSITE" id="PS50109"/>
    </source>
</evidence>
<evidence type="ECO:0000256" key="2">
    <source>
        <dbReference type="ARBA" id="ARBA00012438"/>
    </source>
</evidence>
<name>A0A9X1IMY5_9GAMM</name>